<dbReference type="Pfam" id="PF06123">
    <property type="entry name" value="CreD"/>
    <property type="match status" value="1"/>
</dbReference>
<protein>
    <submittedName>
        <fullName evidence="2">Cell envelope integrity protein CreD</fullName>
    </submittedName>
</protein>
<feature type="transmembrane region" description="Helical" evidence="1">
    <location>
        <begin position="335"/>
        <end position="354"/>
    </location>
</feature>
<dbReference type="OrthoDB" id="9791851at2"/>
<dbReference type="GO" id="GO:0005886">
    <property type="term" value="C:plasma membrane"/>
    <property type="evidence" value="ECO:0007669"/>
    <property type="project" value="TreeGrafter"/>
</dbReference>
<gene>
    <name evidence="2" type="primary">creD</name>
    <name evidence="2" type="ORF">F8C67_02485</name>
</gene>
<feature type="transmembrane region" description="Helical" evidence="1">
    <location>
        <begin position="309"/>
        <end position="328"/>
    </location>
</feature>
<organism evidence="2 3">
    <name type="scientific">Phaeocystidibacter luteus</name>
    <dbReference type="NCBI Taxonomy" id="911197"/>
    <lineage>
        <taxon>Bacteria</taxon>
        <taxon>Pseudomonadati</taxon>
        <taxon>Bacteroidota</taxon>
        <taxon>Flavobacteriia</taxon>
        <taxon>Flavobacteriales</taxon>
        <taxon>Phaeocystidibacteraceae</taxon>
        <taxon>Phaeocystidibacter</taxon>
    </lineage>
</organism>
<evidence type="ECO:0000313" key="3">
    <source>
        <dbReference type="Proteomes" id="UP000468650"/>
    </source>
</evidence>
<dbReference type="PANTHER" id="PTHR30092:SF0">
    <property type="entry name" value="INNER MEMBRANE PROTEIN CRED"/>
    <property type="match status" value="1"/>
</dbReference>
<proteinExistence type="predicted"/>
<reference evidence="2 3" key="1">
    <citation type="submission" date="2019-09" db="EMBL/GenBank/DDBJ databases">
        <title>Genomes of family Cryomorphaceae.</title>
        <authorList>
            <person name="Bowman J.P."/>
        </authorList>
    </citation>
    <scope>NUCLEOTIDE SEQUENCE [LARGE SCALE GENOMIC DNA]</scope>
    <source>
        <strain evidence="2 3">LMG 25704</strain>
    </source>
</reference>
<keyword evidence="3" id="KW-1185">Reference proteome</keyword>
<dbReference type="Proteomes" id="UP000468650">
    <property type="component" value="Unassembled WGS sequence"/>
</dbReference>
<dbReference type="AlphaFoldDB" id="A0A6N6RM53"/>
<dbReference type="RefSeq" id="WP_151666207.1">
    <property type="nucleotide sequence ID" value="NZ_WBVO01000001.1"/>
</dbReference>
<dbReference type="NCBIfam" id="NF008712">
    <property type="entry name" value="PRK11715.1-1"/>
    <property type="match status" value="1"/>
</dbReference>
<keyword evidence="1" id="KW-1133">Transmembrane helix</keyword>
<accession>A0A6N6RM53</accession>
<dbReference type="PANTHER" id="PTHR30092">
    <property type="entry name" value="INNER MEMBRANE PROTEIN CRED"/>
    <property type="match status" value="1"/>
</dbReference>
<keyword evidence="1" id="KW-0472">Membrane</keyword>
<feature type="transmembrane region" description="Helical" evidence="1">
    <location>
        <begin position="413"/>
        <end position="431"/>
    </location>
</feature>
<dbReference type="EMBL" id="WBVO01000001">
    <property type="protein sequence ID" value="KAB2814628.1"/>
    <property type="molecule type" value="Genomic_DNA"/>
</dbReference>
<sequence>MSESSPASTFSKWIRESISARVLFVGVLILLLLIPLAMVQDVIRERESRSNEAIREVSYKWGNAQTIGGPALIIPVQLEKSNPDENESKYYINNIVVLPNQLDYKADVKAEERKRGIYSIPLYQADIAFRGHIETDDILKAIGKDNGVILWDRARVLLKVSDVKGLRTTPKLLFNGESLEFNPRSEGKFIGGEALVANIENFEGGRINFQGSISINGTNSLGLLPLGSITNGEIRSNWSHPKFIGDYITSETPQVGEGQSAGSWQVLEMNRGYARIFHDYDNSILYNNFGVELMKPVDHYTMSERSAKYGILIISLTFIAFLLIQLVVNLKVHTIQYLMVGFGLVLFYLLLVAFSERIGFSPAYLIASIMTTALITWYAHSIYKKRNPTIALGSTLVLTYGFLFVVMQLEDVALLIGALILFIALGVLMYFTRKIPSAQA</sequence>
<evidence type="ECO:0000256" key="1">
    <source>
        <dbReference type="SAM" id="Phobius"/>
    </source>
</evidence>
<feature type="transmembrane region" description="Helical" evidence="1">
    <location>
        <begin position="360"/>
        <end position="378"/>
    </location>
</feature>
<evidence type="ECO:0000313" key="2">
    <source>
        <dbReference type="EMBL" id="KAB2814628.1"/>
    </source>
</evidence>
<dbReference type="InterPro" id="IPR010364">
    <property type="entry name" value="Uncharacterised_IM_CreD"/>
</dbReference>
<dbReference type="PIRSF" id="PIRSF004548">
    <property type="entry name" value="CreD"/>
    <property type="match status" value="1"/>
</dbReference>
<keyword evidence="1" id="KW-0812">Transmembrane</keyword>
<comment type="caution">
    <text evidence="2">The sequence shown here is derived from an EMBL/GenBank/DDBJ whole genome shotgun (WGS) entry which is preliminary data.</text>
</comment>
<name>A0A6N6RM53_9FLAO</name>
<feature type="transmembrane region" description="Helical" evidence="1">
    <location>
        <begin position="390"/>
        <end position="407"/>
    </location>
</feature>